<dbReference type="Pfam" id="PF02899">
    <property type="entry name" value="Phage_int_SAM_1"/>
    <property type="match status" value="1"/>
</dbReference>
<feature type="domain" description="Core-binding (CB)" evidence="4">
    <location>
        <begin position="22"/>
        <end position="113"/>
    </location>
</feature>
<dbReference type="GO" id="GO:0015074">
    <property type="term" value="P:DNA integration"/>
    <property type="evidence" value="ECO:0007669"/>
    <property type="project" value="InterPro"/>
</dbReference>
<evidence type="ECO:0000256" key="1">
    <source>
        <dbReference type="ARBA" id="ARBA00008857"/>
    </source>
</evidence>
<keyword evidence="2 3" id="KW-0238">DNA-binding</keyword>
<dbReference type="PROSITE" id="PS51900">
    <property type="entry name" value="CB"/>
    <property type="match status" value="1"/>
</dbReference>
<protein>
    <submittedName>
        <fullName evidence="5">Integrase domain protein SAM domain protein</fullName>
    </submittedName>
</protein>
<accession>A0A0L6JPD5</accession>
<evidence type="ECO:0000256" key="2">
    <source>
        <dbReference type="ARBA" id="ARBA00023125"/>
    </source>
</evidence>
<dbReference type="InterPro" id="IPR044068">
    <property type="entry name" value="CB"/>
</dbReference>
<dbReference type="STRING" id="398512.Bccel_2846"/>
<dbReference type="PATRIC" id="fig|398512.5.peg.2981"/>
<dbReference type="Gene3D" id="1.10.150.130">
    <property type="match status" value="1"/>
</dbReference>
<organism evidence="5 6">
    <name type="scientific">Pseudobacteroides cellulosolvens ATCC 35603 = DSM 2933</name>
    <dbReference type="NCBI Taxonomy" id="398512"/>
    <lineage>
        <taxon>Bacteria</taxon>
        <taxon>Bacillati</taxon>
        <taxon>Bacillota</taxon>
        <taxon>Clostridia</taxon>
        <taxon>Eubacteriales</taxon>
        <taxon>Oscillospiraceae</taxon>
        <taxon>Pseudobacteroides</taxon>
    </lineage>
</organism>
<dbReference type="InterPro" id="IPR004107">
    <property type="entry name" value="Integrase_SAM-like_N"/>
</dbReference>
<keyword evidence="6" id="KW-1185">Reference proteome</keyword>
<evidence type="ECO:0000259" key="4">
    <source>
        <dbReference type="PROSITE" id="PS51900"/>
    </source>
</evidence>
<dbReference type="GO" id="GO:0003677">
    <property type="term" value="F:DNA binding"/>
    <property type="evidence" value="ECO:0007669"/>
    <property type="project" value="UniProtKB-UniRule"/>
</dbReference>
<reference evidence="6" key="1">
    <citation type="submission" date="2015-07" db="EMBL/GenBank/DDBJ databases">
        <title>Near-Complete Genome Sequence of the Cellulolytic Bacterium Bacteroides (Pseudobacteroides) cellulosolvens ATCC 35603.</title>
        <authorList>
            <person name="Dassa B."/>
            <person name="Utturkar S.M."/>
            <person name="Klingeman D.M."/>
            <person name="Hurt R.A."/>
            <person name="Keller M."/>
            <person name="Xu J."/>
            <person name="Reddy Y.H.K."/>
            <person name="Borovok I."/>
            <person name="Grinberg I.R."/>
            <person name="Lamed R."/>
            <person name="Zhivin O."/>
            <person name="Bayer E.A."/>
            <person name="Brown S.D."/>
        </authorList>
    </citation>
    <scope>NUCLEOTIDE SEQUENCE [LARGE SCALE GENOMIC DNA]</scope>
    <source>
        <strain evidence="6">DSM 2933</strain>
    </source>
</reference>
<dbReference type="RefSeq" id="WP_036945583.1">
    <property type="nucleotide sequence ID" value="NZ_JQKC01000059.1"/>
</dbReference>
<proteinExistence type="inferred from homology"/>
<evidence type="ECO:0000313" key="5">
    <source>
        <dbReference type="EMBL" id="KNY27575.1"/>
    </source>
</evidence>
<sequence length="113" mass="13402">MRVETVITPNNKTRYILLNNNSDPVEPVLKYLKYKDNTGAARNTLRAYCYHLKLFFEYLDQEQLDYRDIGLDEMAAFMRWLQNPYENKKVSPITPVTSSRTARSINIKIYFQN</sequence>
<dbReference type="EMBL" id="LGTC01000001">
    <property type="protein sequence ID" value="KNY27575.1"/>
    <property type="molecule type" value="Genomic_DNA"/>
</dbReference>
<dbReference type="SUPFAM" id="SSF47823">
    <property type="entry name" value="lambda integrase-like, N-terminal domain"/>
    <property type="match status" value="1"/>
</dbReference>
<dbReference type="InterPro" id="IPR010998">
    <property type="entry name" value="Integrase_recombinase_N"/>
</dbReference>
<comment type="similarity">
    <text evidence="1">Belongs to the 'phage' integrase family.</text>
</comment>
<name>A0A0L6JPD5_9FIRM</name>
<dbReference type="AlphaFoldDB" id="A0A0L6JPD5"/>
<comment type="caution">
    <text evidence="5">The sequence shown here is derived from an EMBL/GenBank/DDBJ whole genome shotgun (WGS) entry which is preliminary data.</text>
</comment>
<dbReference type="Proteomes" id="UP000036923">
    <property type="component" value="Unassembled WGS sequence"/>
</dbReference>
<evidence type="ECO:0000313" key="6">
    <source>
        <dbReference type="Proteomes" id="UP000036923"/>
    </source>
</evidence>
<evidence type="ECO:0000256" key="3">
    <source>
        <dbReference type="PROSITE-ProRule" id="PRU01248"/>
    </source>
</evidence>
<gene>
    <name evidence="5" type="ORF">Bccel_2846</name>
</gene>
<dbReference type="eggNOG" id="COG4974">
    <property type="taxonomic scope" value="Bacteria"/>
</dbReference>